<reference evidence="2 3" key="1">
    <citation type="journal article" date="2013" name="PLoS ONE">
        <title>Poles Apart: Arctic and Antarctic Octadecabacter strains Share High Genome Plasticity and a New Type of Xanthorhodopsin.</title>
        <authorList>
            <person name="Vollmers J."/>
            <person name="Voget S."/>
            <person name="Dietrich S."/>
            <person name="Gollnow K."/>
            <person name="Smits M."/>
            <person name="Meyer K."/>
            <person name="Brinkhoff T."/>
            <person name="Simon M."/>
            <person name="Daniel R."/>
        </authorList>
    </citation>
    <scope>NUCLEOTIDE SEQUENCE [LARGE SCALE GENOMIC DNA]</scope>
    <source>
        <strain evidence="2 3">238</strain>
    </source>
</reference>
<organism evidence="2 3">
    <name type="scientific">Octadecabacter arcticus 238</name>
    <dbReference type="NCBI Taxonomy" id="391616"/>
    <lineage>
        <taxon>Bacteria</taxon>
        <taxon>Pseudomonadati</taxon>
        <taxon>Pseudomonadota</taxon>
        <taxon>Alphaproteobacteria</taxon>
        <taxon>Rhodobacterales</taxon>
        <taxon>Roseobacteraceae</taxon>
        <taxon>Octadecabacter</taxon>
    </lineage>
</organism>
<evidence type="ECO:0000313" key="3">
    <source>
        <dbReference type="Proteomes" id="UP000004688"/>
    </source>
</evidence>
<feature type="transmembrane region" description="Helical" evidence="1">
    <location>
        <begin position="49"/>
        <end position="74"/>
    </location>
</feature>
<dbReference type="Proteomes" id="UP000004688">
    <property type="component" value="Chromosome"/>
</dbReference>
<accession>M9RQ51</accession>
<feature type="transmembrane region" description="Helical" evidence="1">
    <location>
        <begin position="7"/>
        <end position="28"/>
    </location>
</feature>
<name>M9RQ51_9RHOB</name>
<proteinExistence type="predicted"/>
<gene>
    <name evidence="2" type="ORF">OA238_c24930</name>
</gene>
<evidence type="ECO:0000313" key="2">
    <source>
        <dbReference type="EMBL" id="AGI72546.1"/>
    </source>
</evidence>
<dbReference type="AlphaFoldDB" id="M9RQ51"/>
<evidence type="ECO:0000256" key="1">
    <source>
        <dbReference type="SAM" id="Phobius"/>
    </source>
</evidence>
<protein>
    <submittedName>
        <fullName evidence="2">Uncharacterized protein</fullName>
    </submittedName>
</protein>
<keyword evidence="1" id="KW-0812">Transmembrane</keyword>
<keyword evidence="3" id="KW-1185">Reference proteome</keyword>
<keyword evidence="1" id="KW-0472">Membrane</keyword>
<dbReference type="KEGG" id="oar:OA238_c24930"/>
<dbReference type="HOGENOM" id="CLU_199759_0_0_5"/>
<keyword evidence="1" id="KW-1133">Transmembrane helix</keyword>
<dbReference type="EMBL" id="CP003742">
    <property type="protein sequence ID" value="AGI72546.1"/>
    <property type="molecule type" value="Genomic_DNA"/>
</dbReference>
<dbReference type="OrthoDB" id="7875737at2"/>
<dbReference type="STRING" id="391616.OA238_c24930"/>
<sequence length="75" mass="7917">METHVDLLIPIGAVISVIGIIGIALSIVQVRRAKRMAANDDELRAKIQAVLPLNLGAFLVSVIGLMCVVIGVILT</sequence>